<feature type="transmembrane region" description="Helical" evidence="6">
    <location>
        <begin position="77"/>
        <end position="102"/>
    </location>
</feature>
<proteinExistence type="predicted"/>
<feature type="transmembrane region" description="Helical" evidence="6">
    <location>
        <begin position="369"/>
        <end position="387"/>
    </location>
</feature>
<feature type="transmembrane region" description="Helical" evidence="6">
    <location>
        <begin position="291"/>
        <end position="314"/>
    </location>
</feature>
<dbReference type="PANTHER" id="PTHR43652">
    <property type="entry name" value="BASIC AMINO ACID ANTIPORTER YFCC-RELATED"/>
    <property type="match status" value="1"/>
</dbReference>
<comment type="subcellular location">
    <subcellularLocation>
        <location evidence="1">Cell membrane</location>
        <topology evidence="1">Multi-pass membrane protein</topology>
    </subcellularLocation>
</comment>
<protein>
    <recommendedName>
        <fullName evidence="9">C4-dicarboxylate anaerobic carrier</fullName>
    </recommendedName>
</protein>
<keyword evidence="2" id="KW-1003">Cell membrane</keyword>
<keyword evidence="4 6" id="KW-1133">Transmembrane helix</keyword>
<dbReference type="Proteomes" id="UP000186112">
    <property type="component" value="Unassembled WGS sequence"/>
</dbReference>
<feature type="transmembrane region" description="Helical" evidence="6">
    <location>
        <begin position="194"/>
        <end position="213"/>
    </location>
</feature>
<reference evidence="7 8" key="1">
    <citation type="submission" date="2016-02" db="EMBL/GenBank/DDBJ databases">
        <title>Genome sequence of Tissierella creatinophila DSM 6911.</title>
        <authorList>
            <person name="Poehlein A."/>
            <person name="Daniel R."/>
        </authorList>
    </citation>
    <scope>NUCLEOTIDE SEQUENCE [LARGE SCALE GENOMIC DNA]</scope>
    <source>
        <strain evidence="7 8">DSM 6911</strain>
    </source>
</reference>
<organism evidence="7 8">
    <name type="scientific">Tissierella creatinophila DSM 6911</name>
    <dbReference type="NCBI Taxonomy" id="1123403"/>
    <lineage>
        <taxon>Bacteria</taxon>
        <taxon>Bacillati</taxon>
        <taxon>Bacillota</taxon>
        <taxon>Tissierellia</taxon>
        <taxon>Tissierellales</taxon>
        <taxon>Tissierellaceae</taxon>
        <taxon>Tissierella</taxon>
    </lineage>
</organism>
<feature type="transmembrane region" description="Helical" evidence="6">
    <location>
        <begin position="452"/>
        <end position="475"/>
    </location>
</feature>
<dbReference type="AlphaFoldDB" id="A0A1U7M7J1"/>
<evidence type="ECO:0000256" key="6">
    <source>
        <dbReference type="SAM" id="Phobius"/>
    </source>
</evidence>
<dbReference type="RefSeq" id="WP_075725070.1">
    <property type="nucleotide sequence ID" value="NZ_LTDM01000009.1"/>
</dbReference>
<accession>A0A1U7M7J1</accession>
<evidence type="ECO:0000256" key="3">
    <source>
        <dbReference type="ARBA" id="ARBA00022692"/>
    </source>
</evidence>
<feature type="transmembrane region" description="Helical" evidence="6">
    <location>
        <begin position="114"/>
        <end position="133"/>
    </location>
</feature>
<evidence type="ECO:0000256" key="1">
    <source>
        <dbReference type="ARBA" id="ARBA00004651"/>
    </source>
</evidence>
<evidence type="ECO:0000313" key="7">
    <source>
        <dbReference type="EMBL" id="OLS03304.1"/>
    </source>
</evidence>
<keyword evidence="5 6" id="KW-0472">Membrane</keyword>
<feature type="transmembrane region" description="Helical" evidence="6">
    <location>
        <begin position="326"/>
        <end position="349"/>
    </location>
</feature>
<evidence type="ECO:0008006" key="9">
    <source>
        <dbReference type="Google" id="ProtNLM"/>
    </source>
</evidence>
<comment type="caution">
    <text evidence="7">The sequence shown here is derived from an EMBL/GenBank/DDBJ whole genome shotgun (WGS) entry which is preliminary data.</text>
</comment>
<name>A0A1U7M7J1_TISCR</name>
<dbReference type="PANTHER" id="PTHR43652:SF6">
    <property type="entry name" value="ARGININE REPRESSOR"/>
    <property type="match status" value="1"/>
</dbReference>
<keyword evidence="3 6" id="KW-0812">Transmembrane</keyword>
<evidence type="ECO:0000256" key="2">
    <source>
        <dbReference type="ARBA" id="ARBA00022475"/>
    </source>
</evidence>
<dbReference type="InterPro" id="IPR018385">
    <property type="entry name" value="C4_dicarb_anaerob_car-like"/>
</dbReference>
<sequence>MEKKKFSMPTAYTILIGLIVVVALLTWIVPAGQYETTEIDGDQVPISGTYEQIERTPQNLFDVIKAPATGFQDAVDVALFILIVGGFLGVVMKTGAIDAGISRVTHILKGREKIMIPILMVLFGIGGTTYGMAEETIAFYPLLIPIFVAAGYDTVTAVAVIMLGAGAGVLASTVNPFATGIASGFADVSLGQGILLRIVMLVIIETAAILYVIRYAERVRKDPTKSLTYSTREEDRKFFLSSKGTDGNDFPELTGRGKIILVLFAITFLVMIYGVIPFADMGITFLPTLNWWFTELGSLFLIMAIIIGIVGGLGEKDLVGSFVDGAMDLLGVAFIVGISRGITVVMNAGNITATILNLGEKTLASTGNIAFTLLTYLFYIPMSFLIPSTSGLATLSMPIMAPLGDFAGVTRDVVITAYQSASGLVNLITPTSAVVMGGIAIGRISYDKWVKFVLKFLAIIFVISIISLIVGALGIL</sequence>
<evidence type="ECO:0000256" key="4">
    <source>
        <dbReference type="ARBA" id="ARBA00022989"/>
    </source>
</evidence>
<dbReference type="Pfam" id="PF03606">
    <property type="entry name" value="DcuC"/>
    <property type="match status" value="1"/>
</dbReference>
<feature type="transmembrane region" description="Helical" evidence="6">
    <location>
        <begin position="139"/>
        <end position="162"/>
    </location>
</feature>
<dbReference type="EMBL" id="LTDM01000009">
    <property type="protein sequence ID" value="OLS03304.1"/>
    <property type="molecule type" value="Genomic_DNA"/>
</dbReference>
<keyword evidence="8" id="KW-1185">Reference proteome</keyword>
<evidence type="ECO:0000313" key="8">
    <source>
        <dbReference type="Proteomes" id="UP000186112"/>
    </source>
</evidence>
<dbReference type="GO" id="GO:0005886">
    <property type="term" value="C:plasma membrane"/>
    <property type="evidence" value="ECO:0007669"/>
    <property type="project" value="UniProtKB-SubCell"/>
</dbReference>
<dbReference type="InterPro" id="IPR051679">
    <property type="entry name" value="DASS-Related_Transporters"/>
</dbReference>
<gene>
    <name evidence="7" type="ORF">TICRE_06420</name>
</gene>
<feature type="transmembrane region" description="Helical" evidence="6">
    <location>
        <begin position="259"/>
        <end position="279"/>
    </location>
</feature>
<feature type="transmembrane region" description="Helical" evidence="6">
    <location>
        <begin position="12"/>
        <end position="29"/>
    </location>
</feature>
<evidence type="ECO:0000256" key="5">
    <source>
        <dbReference type="ARBA" id="ARBA00023136"/>
    </source>
</evidence>